<organism evidence="3 4">
    <name type="scientific">Flagellimonas pacifica</name>
    <dbReference type="NCBI Taxonomy" id="1247520"/>
    <lineage>
        <taxon>Bacteria</taxon>
        <taxon>Pseudomonadati</taxon>
        <taxon>Bacteroidota</taxon>
        <taxon>Flavobacteriia</taxon>
        <taxon>Flavobacteriales</taxon>
        <taxon>Flavobacteriaceae</taxon>
        <taxon>Flagellimonas</taxon>
    </lineage>
</organism>
<dbReference type="PROSITE" id="PS51462">
    <property type="entry name" value="NUDIX"/>
    <property type="match status" value="1"/>
</dbReference>
<gene>
    <name evidence="3" type="ORF">SAMN06265377_2264</name>
</gene>
<sequence length="237" mass="27534">MVKDWYKGGDKVYVAVDCIIFGFDAGVLKLLVFKRRVAPFEGRWSLIGSFVRPDESSSEASHRVLKEITGLDNIYMKELRVYSEVDRDPGARCISIGQYALIRVDEHDKELVESHGAKWYPLNELPNLVLDHGKMVSDALERLRTNAQFYPIGFELLPQKFTIPQLQQLYEVIFQKQFDSRNFRKKLLSLEILKKLDEKDKSSSKKGAFLFQFDSDKYKQIRKKGFSIPLFKNQDVL</sequence>
<dbReference type="SUPFAM" id="SSF46785">
    <property type="entry name" value="Winged helix' DNA-binding domain"/>
    <property type="match status" value="1"/>
</dbReference>
<proteinExistence type="predicted"/>
<dbReference type="Gene3D" id="1.10.10.10">
    <property type="entry name" value="Winged helix-like DNA-binding domain superfamily/Winged helix DNA-binding domain"/>
    <property type="match status" value="1"/>
</dbReference>
<dbReference type="Proteomes" id="UP000219048">
    <property type="component" value="Unassembled WGS sequence"/>
</dbReference>
<reference evidence="4" key="1">
    <citation type="submission" date="2017-09" db="EMBL/GenBank/DDBJ databases">
        <authorList>
            <person name="Varghese N."/>
            <person name="Submissions S."/>
        </authorList>
    </citation>
    <scope>NUCLEOTIDE SEQUENCE [LARGE SCALE GENOMIC DNA]</scope>
    <source>
        <strain evidence="4">DSM 25885</strain>
    </source>
</reference>
<dbReference type="Pfam" id="PF00293">
    <property type="entry name" value="NUDIX"/>
    <property type="match status" value="1"/>
</dbReference>
<dbReference type="InterPro" id="IPR015797">
    <property type="entry name" value="NUDIX_hydrolase-like_dom_sf"/>
</dbReference>
<accession>A0A285MTC0</accession>
<dbReference type="EMBL" id="OBEH01000003">
    <property type="protein sequence ID" value="SNZ00440.1"/>
    <property type="molecule type" value="Genomic_DNA"/>
</dbReference>
<keyword evidence="1" id="KW-0812">Transmembrane</keyword>
<dbReference type="Pfam" id="PF21906">
    <property type="entry name" value="WHD_NrtR"/>
    <property type="match status" value="1"/>
</dbReference>
<dbReference type="InterPro" id="IPR036390">
    <property type="entry name" value="WH_DNA-bd_sf"/>
</dbReference>
<dbReference type="PANTHER" id="PTHR43736:SF4">
    <property type="entry name" value="SLR1690 PROTEIN"/>
    <property type="match status" value="1"/>
</dbReference>
<keyword evidence="1" id="KW-1133">Transmembrane helix</keyword>
<dbReference type="CDD" id="cd18873">
    <property type="entry name" value="NUDIX_NadM_like"/>
    <property type="match status" value="1"/>
</dbReference>
<evidence type="ECO:0000313" key="3">
    <source>
        <dbReference type="EMBL" id="SNZ00440.1"/>
    </source>
</evidence>
<dbReference type="InterPro" id="IPR036388">
    <property type="entry name" value="WH-like_DNA-bd_sf"/>
</dbReference>
<dbReference type="PANTHER" id="PTHR43736">
    <property type="entry name" value="ADP-RIBOSE PYROPHOSPHATASE"/>
    <property type="match status" value="1"/>
</dbReference>
<dbReference type="Gene3D" id="3.90.79.10">
    <property type="entry name" value="Nucleoside Triphosphate Pyrophosphohydrolase"/>
    <property type="match status" value="1"/>
</dbReference>
<dbReference type="RefSeq" id="WP_097045904.1">
    <property type="nucleotide sequence ID" value="NZ_OBEH01000003.1"/>
</dbReference>
<dbReference type="SUPFAM" id="SSF55811">
    <property type="entry name" value="Nudix"/>
    <property type="match status" value="1"/>
</dbReference>
<evidence type="ECO:0000313" key="4">
    <source>
        <dbReference type="Proteomes" id="UP000219048"/>
    </source>
</evidence>
<dbReference type="InterPro" id="IPR000086">
    <property type="entry name" value="NUDIX_hydrolase_dom"/>
</dbReference>
<dbReference type="AlphaFoldDB" id="A0A285MTC0"/>
<evidence type="ECO:0000256" key="1">
    <source>
        <dbReference type="SAM" id="Phobius"/>
    </source>
</evidence>
<feature type="domain" description="Nudix hydrolase" evidence="2">
    <location>
        <begin position="11"/>
        <end position="143"/>
    </location>
</feature>
<name>A0A285MTC0_9FLAO</name>
<dbReference type="InterPro" id="IPR054105">
    <property type="entry name" value="WHD_NrtR"/>
</dbReference>
<keyword evidence="1" id="KW-0472">Membrane</keyword>
<protein>
    <submittedName>
        <fullName evidence="3">ADP-ribose pyrophosphatase YjhB, NUDIX family</fullName>
    </submittedName>
</protein>
<evidence type="ECO:0000259" key="2">
    <source>
        <dbReference type="PROSITE" id="PS51462"/>
    </source>
</evidence>
<keyword evidence="4" id="KW-1185">Reference proteome</keyword>
<feature type="transmembrane region" description="Helical" evidence="1">
    <location>
        <begin position="12"/>
        <end position="33"/>
    </location>
</feature>
<dbReference type="OrthoDB" id="9786141at2"/>